<feature type="transmembrane region" description="Helical" evidence="3">
    <location>
        <begin position="574"/>
        <end position="593"/>
    </location>
</feature>
<keyword evidence="1" id="KW-0175">Coiled coil</keyword>
<gene>
    <name evidence="4" type="ORF">GA0070604_4056</name>
</gene>
<protein>
    <submittedName>
        <fullName evidence="4">Uncharacterized protein</fullName>
    </submittedName>
</protein>
<evidence type="ECO:0000256" key="3">
    <source>
        <dbReference type="SAM" id="Phobius"/>
    </source>
</evidence>
<name>A0A1C6UZI1_9ACTN</name>
<reference evidence="5" key="1">
    <citation type="submission" date="2016-06" db="EMBL/GenBank/DDBJ databases">
        <authorList>
            <person name="Varghese N."/>
            <person name="Submissions Spin"/>
        </authorList>
    </citation>
    <scope>NUCLEOTIDE SEQUENCE [LARGE SCALE GENOMIC DNA]</scope>
    <source>
        <strain evidence="5">DSM 44814</strain>
    </source>
</reference>
<feature type="compositionally biased region" description="Low complexity" evidence="2">
    <location>
        <begin position="169"/>
        <end position="182"/>
    </location>
</feature>
<evidence type="ECO:0000313" key="5">
    <source>
        <dbReference type="Proteomes" id="UP000199696"/>
    </source>
</evidence>
<dbReference type="Proteomes" id="UP000199696">
    <property type="component" value="Unassembled WGS sequence"/>
</dbReference>
<sequence>MQRLATDAGPVHRPGPQADPKFAALKADVTGKQKVMSAHPPAKAEAGKAQGAAKPPPDDMETQGKAANAEKMNAAKPGEFDKAAFVKAVNDAIAAQAPKNLDEADKFADSGKADAVKGQVQGRVGEGKKASARAIETTTKAPPDTSKAREKQVTPLVADRPPGAPGTPDPVKAVPDKAPAAATDFSAGPKQVDQQMADAQVTEEQLAKSNEPEFTGALKEKKEGEKHAATAPGEVRAAEARTLAGAKAAAGQAGAAAMAELAVDRKQSGAQVSAGKEGAKSADEQKRVQVTARLQKVFDATKKEVEDILTGLDKKVDDLFTTGEKEARDAFTADYKRRIDAYKDKRYSGVNFWKWGKDKLFGLPSEVNVFYEQARKGYVDRMQQVISGVADVIGAELTRAKQRIAKGRDDLQAEVKKLGPDLQAIGKEAAAEFAGKFDELTESVDAKGKELVNTLATKYNEALKAVDQEIAAEKEKNKGLVAKAIHAVGGVIKTIMQLKDMLLGVLAKAAQAVMAIIKDPIGFLGNLVSAVGTGLKQFIANIGEHLKKGLVGWLLGAMAGAGLELPAKFDLRGIIMMIGSLLGLTWGAIRARIVQRGVPEQAMGAVEQSVPIAQKIQAQGIGGIWEDIKAQVGDLKANLFGKISEYLIPTVLIAGITWIISLLNPASAFIKACKMIIDFVMFIVNQGAQIIEFVNAVLDAIIAIAGGGAGGVPALIEKALARSVPVLIGALAAILGIGGIANKVKSFFKALSKPVMKAVDWIVGKIVKLGKAIWAKLKAAGKKVKDKITGKGKDKKGPGRDDDSQAPAKDVAPVSRPFAMKSMPHTLTGSIVNGRAQIVMASTPGDLLTKAKVARKAQHEAGNADAAKALDGFIGKYDDEPAKLAKSKSKKKDEKLTALLKSMAEDLAVIGHSFDLKDLTADAARLKIEEIQKAMPARVDAFIKDVHELWLLRYILRVPQGPEEGAPALWGRADLAGTDTDAREHVMKPEFIEPLLTYFTPGSGQRVDTNKFFDYAFKRGGRDAILTKLGTPVPEALKKAGVARASALEDSDYKKALLKQLNELGPSAFNVVVTPFGQLALPKIREGEHSDFAPVEIKTETKNGTTTTTYKTKAGKTFTVIEKDTQRTETLTVTGEDLRLKTGGGPRGVTHDSPGFIPGMFMNRAHGVGDRFGGSGFATGLNIVSTSDRYNKISQAAQERAIAAAMTDFAKECGRPVSDVSMTLTVVVHFGELMTTLEDRIKAMSWFKAGDADAERKLKAIMEILRDPPVRIVKETEYRYVLTCGDRSTGATVFAGSDDWLFIEKVGRSSGS</sequence>
<proteinExistence type="predicted"/>
<feature type="compositionally biased region" description="Low complexity" evidence="2">
    <location>
        <begin position="40"/>
        <end position="53"/>
    </location>
</feature>
<keyword evidence="3" id="KW-0472">Membrane</keyword>
<evidence type="ECO:0000256" key="2">
    <source>
        <dbReference type="SAM" id="MobiDB-lite"/>
    </source>
</evidence>
<dbReference type="EMBL" id="FMHY01000002">
    <property type="protein sequence ID" value="SCL59446.1"/>
    <property type="molecule type" value="Genomic_DNA"/>
</dbReference>
<accession>A0A1C6UZI1</accession>
<evidence type="ECO:0000256" key="1">
    <source>
        <dbReference type="SAM" id="Coils"/>
    </source>
</evidence>
<evidence type="ECO:0000313" key="4">
    <source>
        <dbReference type="EMBL" id="SCL59446.1"/>
    </source>
</evidence>
<feature type="region of interest" description="Disordered" evidence="2">
    <location>
        <begin position="30"/>
        <end position="72"/>
    </location>
</feature>
<keyword evidence="3" id="KW-1133">Transmembrane helix</keyword>
<dbReference type="STRING" id="227316.GA0070604_4056"/>
<feature type="transmembrane region" description="Helical" evidence="3">
    <location>
        <begin position="723"/>
        <end position="741"/>
    </location>
</feature>
<keyword evidence="5" id="KW-1185">Reference proteome</keyword>
<feature type="compositionally biased region" description="Basic and acidic residues" evidence="2">
    <location>
        <begin position="787"/>
        <end position="803"/>
    </location>
</feature>
<feature type="region of interest" description="Disordered" evidence="2">
    <location>
        <begin position="118"/>
        <end position="233"/>
    </location>
</feature>
<feature type="coiled-coil region" evidence="1">
    <location>
        <begin position="456"/>
        <end position="483"/>
    </location>
</feature>
<keyword evidence="3" id="KW-0812">Transmembrane</keyword>
<feature type="region of interest" description="Disordered" evidence="2">
    <location>
        <begin position="1"/>
        <end position="20"/>
    </location>
</feature>
<organism evidence="4 5">
    <name type="scientific">Micromonospora eburnea</name>
    <dbReference type="NCBI Taxonomy" id="227316"/>
    <lineage>
        <taxon>Bacteria</taxon>
        <taxon>Bacillati</taxon>
        <taxon>Actinomycetota</taxon>
        <taxon>Actinomycetes</taxon>
        <taxon>Micromonosporales</taxon>
        <taxon>Micromonosporaceae</taxon>
        <taxon>Micromonospora</taxon>
    </lineage>
</organism>
<feature type="transmembrane region" description="Helical" evidence="3">
    <location>
        <begin position="646"/>
        <end position="663"/>
    </location>
</feature>
<feature type="compositionally biased region" description="Basic and acidic residues" evidence="2">
    <location>
        <begin position="218"/>
        <end position="228"/>
    </location>
</feature>
<feature type="transmembrane region" description="Helical" evidence="3">
    <location>
        <begin position="697"/>
        <end position="716"/>
    </location>
</feature>
<feature type="region of interest" description="Disordered" evidence="2">
    <location>
        <begin position="787"/>
        <end position="815"/>
    </location>
</feature>